<dbReference type="InterPro" id="IPR050146">
    <property type="entry name" value="Type-I_3-dehydroquinase"/>
</dbReference>
<evidence type="ECO:0000256" key="4">
    <source>
        <dbReference type="HAMAP-Rule" id="MF_00214"/>
    </source>
</evidence>
<keyword evidence="4" id="KW-0028">Amino-acid biosynthesis</keyword>
<dbReference type="RefSeq" id="WP_194702518.1">
    <property type="nucleotide sequence ID" value="NZ_JADKNH010000008.1"/>
</dbReference>
<dbReference type="PANTHER" id="PTHR43699">
    <property type="entry name" value="3-DEHYDROQUINATE DEHYDRATASE"/>
    <property type="match status" value="1"/>
</dbReference>
<dbReference type="Proteomes" id="UP000614200">
    <property type="component" value="Unassembled WGS sequence"/>
</dbReference>
<dbReference type="CDD" id="cd00502">
    <property type="entry name" value="DHQase_I"/>
    <property type="match status" value="1"/>
</dbReference>
<evidence type="ECO:0000256" key="2">
    <source>
        <dbReference type="ARBA" id="ARBA00023239"/>
    </source>
</evidence>
<comment type="pathway">
    <text evidence="4">Metabolic intermediate biosynthesis; chorismate biosynthesis; chorismate from D-erythrose 4-phosphate and phosphoenolpyruvate: step 3/7.</text>
</comment>
<feature type="active site" description="Schiff-base intermediate with substrate" evidence="4">
    <location>
        <position position="171"/>
    </location>
</feature>
<evidence type="ECO:0000256" key="1">
    <source>
        <dbReference type="ARBA" id="ARBA00001864"/>
    </source>
</evidence>
<dbReference type="EC" id="4.2.1.10" evidence="4"/>
<keyword evidence="3 4" id="KW-0704">Schiff base</keyword>
<comment type="similarity">
    <text evidence="4">Belongs to the type-I 3-dehydroquinase family.</text>
</comment>
<accession>A0ABR9ZV26</accession>
<evidence type="ECO:0000256" key="3">
    <source>
        <dbReference type="ARBA" id="ARBA00023270"/>
    </source>
</evidence>
<dbReference type="Gene3D" id="3.20.20.70">
    <property type="entry name" value="Aldolase class I"/>
    <property type="match status" value="1"/>
</dbReference>
<dbReference type="PANTHER" id="PTHR43699:SF1">
    <property type="entry name" value="3-DEHYDROQUINATE DEHYDRATASE"/>
    <property type="match status" value="1"/>
</dbReference>
<keyword evidence="2 4" id="KW-0456">Lyase</keyword>
<evidence type="ECO:0000313" key="5">
    <source>
        <dbReference type="EMBL" id="MBF4694283.1"/>
    </source>
</evidence>
<sequence>MNKIYDVRSVKIGAGKPKIIVPIVGKTQTEILDKAAQMDLSGIDFIEWRVDFYEDVFDFDKVEAVAASMRGLLGETPIIFTFRTLKEGGEKAIDMEAYTELNRIVAASGYVDIIDVELFSGDDIVKNNVQNIHSAGKLVIMSNHDFHKTPSEDELIFRMKKMIELEGDIPKIAVMPNSMEDVLTLLSATLKMYKQYADRPIVTMSMSSMGVISRLAGSAFGSAMTFGAVGQVSAPGQIPVEQLNQVLEILLKAM</sequence>
<comment type="catalytic activity">
    <reaction evidence="1 4">
        <text>3-dehydroquinate = 3-dehydroshikimate + H2O</text>
        <dbReference type="Rhea" id="RHEA:21096"/>
        <dbReference type="ChEBI" id="CHEBI:15377"/>
        <dbReference type="ChEBI" id="CHEBI:16630"/>
        <dbReference type="ChEBI" id="CHEBI:32364"/>
        <dbReference type="EC" id="4.2.1.10"/>
    </reaction>
</comment>
<organism evidence="5 6">
    <name type="scientific">Fusibacter ferrireducens</name>
    <dbReference type="NCBI Taxonomy" id="2785058"/>
    <lineage>
        <taxon>Bacteria</taxon>
        <taxon>Bacillati</taxon>
        <taxon>Bacillota</taxon>
        <taxon>Clostridia</taxon>
        <taxon>Eubacteriales</taxon>
        <taxon>Eubacteriales Family XII. Incertae Sedis</taxon>
        <taxon>Fusibacter</taxon>
    </lineage>
</organism>
<feature type="binding site" evidence="4">
    <location>
        <position position="233"/>
    </location>
    <ligand>
        <name>3-dehydroquinate</name>
        <dbReference type="ChEBI" id="CHEBI:32364"/>
    </ligand>
</feature>
<dbReference type="EMBL" id="JADKNH010000008">
    <property type="protein sequence ID" value="MBF4694283.1"/>
    <property type="molecule type" value="Genomic_DNA"/>
</dbReference>
<feature type="binding site" evidence="4">
    <location>
        <position position="83"/>
    </location>
    <ligand>
        <name>3-dehydroquinate</name>
        <dbReference type="ChEBI" id="CHEBI:32364"/>
    </ligand>
</feature>
<feature type="active site" description="Proton donor/acceptor" evidence="4">
    <location>
        <position position="144"/>
    </location>
</feature>
<dbReference type="SUPFAM" id="SSF51569">
    <property type="entry name" value="Aldolase"/>
    <property type="match status" value="1"/>
</dbReference>
<proteinExistence type="inferred from homology"/>
<feature type="binding site" evidence="4">
    <location>
        <position position="214"/>
    </location>
    <ligand>
        <name>3-dehydroquinate</name>
        <dbReference type="ChEBI" id="CHEBI:32364"/>
    </ligand>
</feature>
<comment type="caution">
    <text evidence="4">Lacks conserved residue(s) required for the propagation of feature annotation.</text>
</comment>
<comment type="subunit">
    <text evidence="4">Homodimer.</text>
</comment>
<gene>
    <name evidence="4" type="primary">aroD</name>
    <name evidence="5" type="ORF">ISU02_14265</name>
</gene>
<feature type="binding site" evidence="4">
    <location>
        <begin position="47"/>
        <end position="49"/>
    </location>
    <ligand>
        <name>3-dehydroquinate</name>
        <dbReference type="ChEBI" id="CHEBI:32364"/>
    </ligand>
</feature>
<comment type="function">
    <text evidence="4">Involved in the third step of the chorismate pathway, which leads to the biosynthesis of aromatic amino acids. Catalyzes the cis-dehydration of 3-dehydroquinate (DHQ) and introduces the first double bond of the aromatic ring to yield 3-dehydroshikimate.</text>
</comment>
<feature type="binding site" evidence="4">
    <location>
        <position position="237"/>
    </location>
    <ligand>
        <name>3-dehydroquinate</name>
        <dbReference type="ChEBI" id="CHEBI:32364"/>
    </ligand>
</feature>
<dbReference type="Pfam" id="PF01487">
    <property type="entry name" value="DHquinase_I"/>
    <property type="match status" value="1"/>
</dbReference>
<reference evidence="5 6" key="1">
    <citation type="submission" date="2020-11" db="EMBL/GenBank/DDBJ databases">
        <title>Fusibacter basophilias sp. nov.</title>
        <authorList>
            <person name="Qiu D."/>
        </authorList>
    </citation>
    <scope>NUCLEOTIDE SEQUENCE [LARGE SCALE GENOMIC DNA]</scope>
    <source>
        <strain evidence="5 6">Q10-2</strain>
    </source>
</reference>
<dbReference type="InterPro" id="IPR018508">
    <property type="entry name" value="3-dehydroquinate_DH_AS"/>
</dbReference>
<protein>
    <recommendedName>
        <fullName evidence="4">3-dehydroquinate dehydratase</fullName>
        <shortName evidence="4">3-dehydroquinase</shortName>
        <ecNumber evidence="4">4.2.1.10</ecNumber>
    </recommendedName>
    <alternativeName>
        <fullName evidence="4">Type I DHQase</fullName>
    </alternativeName>
    <alternativeName>
        <fullName evidence="4">Type I dehydroquinase</fullName>
        <shortName evidence="4">DHQ1</shortName>
    </alternativeName>
</protein>
<dbReference type="InterPro" id="IPR001381">
    <property type="entry name" value="DHquinase_I"/>
</dbReference>
<comment type="caution">
    <text evidence="5">The sequence shown here is derived from an EMBL/GenBank/DDBJ whole genome shotgun (WGS) entry which is preliminary data.</text>
</comment>
<keyword evidence="6" id="KW-1185">Reference proteome</keyword>
<dbReference type="GO" id="GO:0003855">
    <property type="term" value="F:3-dehydroquinate dehydratase activity"/>
    <property type="evidence" value="ECO:0007669"/>
    <property type="project" value="UniProtKB-EC"/>
</dbReference>
<dbReference type="PROSITE" id="PS01028">
    <property type="entry name" value="DEHYDROQUINASE_I"/>
    <property type="match status" value="1"/>
</dbReference>
<dbReference type="HAMAP" id="MF_00214">
    <property type="entry name" value="AroD"/>
    <property type="match status" value="1"/>
</dbReference>
<dbReference type="InterPro" id="IPR013785">
    <property type="entry name" value="Aldolase_TIM"/>
</dbReference>
<dbReference type="NCBIfam" id="TIGR01093">
    <property type="entry name" value="aroD"/>
    <property type="match status" value="1"/>
</dbReference>
<keyword evidence="4" id="KW-0057">Aromatic amino acid biosynthesis</keyword>
<evidence type="ECO:0000313" key="6">
    <source>
        <dbReference type="Proteomes" id="UP000614200"/>
    </source>
</evidence>
<name>A0ABR9ZV26_9FIRM</name>